<comment type="subunit">
    <text evidence="5 15">Tightly associated with the cellulose synthase catalytic subunit.</text>
</comment>
<evidence type="ECO:0000313" key="18">
    <source>
        <dbReference type="Proteomes" id="UP000051802"/>
    </source>
</evidence>
<evidence type="ECO:0000256" key="15">
    <source>
        <dbReference type="RuleBase" id="RU365021"/>
    </source>
</evidence>
<evidence type="ECO:0000256" key="10">
    <source>
        <dbReference type="ARBA" id="ARBA00022692"/>
    </source>
</evidence>
<name>A0A0R0AT35_9GAMM</name>
<evidence type="ECO:0000256" key="11">
    <source>
        <dbReference type="ARBA" id="ARBA00022916"/>
    </source>
</evidence>
<dbReference type="InterPro" id="IPR003920">
    <property type="entry name" value="Cell_synth_B"/>
</dbReference>
<evidence type="ECO:0000256" key="12">
    <source>
        <dbReference type="ARBA" id="ARBA00022989"/>
    </source>
</evidence>
<proteinExistence type="inferred from homology"/>
<dbReference type="Pfam" id="PF03170">
    <property type="entry name" value="BcsB"/>
    <property type="match status" value="1"/>
</dbReference>
<accession>A0A0R0AT35</accession>
<dbReference type="Gene3D" id="2.60.120.260">
    <property type="entry name" value="Galactose-binding domain-like"/>
    <property type="match status" value="2"/>
</dbReference>
<comment type="subcellular location">
    <subcellularLocation>
        <location evidence="2">Cell inner membrane</location>
        <topology evidence="2">Single-pass membrane protein</topology>
    </subcellularLocation>
</comment>
<comment type="function">
    <text evidence="1 15">Binds the cellulose synthase activator, bis-(3'-5') cyclic diguanylic acid (c-di-GMP).</text>
</comment>
<dbReference type="AlphaFoldDB" id="A0A0R0AT35"/>
<dbReference type="UniPathway" id="UPA00694"/>
<dbReference type="GO" id="GO:0005886">
    <property type="term" value="C:plasma membrane"/>
    <property type="evidence" value="ECO:0007669"/>
    <property type="project" value="UniProtKB-SubCell"/>
</dbReference>
<protein>
    <recommendedName>
        <fullName evidence="6 15">Cyclic di-GMP-binding protein</fullName>
    </recommendedName>
    <alternativeName>
        <fullName evidence="14 15">Cellulose synthase regulatory subunit</fullName>
    </alternativeName>
</protein>
<evidence type="ECO:0000313" key="17">
    <source>
        <dbReference type="EMBL" id="KRG45570.1"/>
    </source>
</evidence>
<dbReference type="OrthoDB" id="9806702at2"/>
<evidence type="ECO:0000256" key="6">
    <source>
        <dbReference type="ARBA" id="ARBA00021844"/>
    </source>
</evidence>
<keyword evidence="10 15" id="KW-0812">Transmembrane</keyword>
<evidence type="ECO:0000256" key="1">
    <source>
        <dbReference type="ARBA" id="ARBA00002057"/>
    </source>
</evidence>
<evidence type="ECO:0000256" key="14">
    <source>
        <dbReference type="ARBA" id="ARBA00033444"/>
    </source>
</evidence>
<sequence>MRLVSATAACLLTVAAGLACAQPAPTPAPAQDPAAQNPQAVPAVAGTPDMPAAPPASASTRTQTLRELGIDYEITLRGIHGNAGVPFGVRTDELVNAAQLHLRYSYSPSLLPDLSHLKVTVNGVTVATLPTPQADAGKALSADIPIDPRVVSDYNQINLELIGHYTRECEDPDHTSLWANIDAANSSLSLTTTPVALADNLAMLPVPFFDEHDVRPLNLPFHFAQRPDMATLQAAGIVSSWFGALAGYRGASFPVSTGTLPASGNTVVFATPDTLPTLLAGVTGSLPDIHGPTVAIMSHPTDPNAKLLLVLGRNAGELAKAATALALRAPLTGAVAQVGDLAQPDARKPYDAPKWVSSERPVYFRELVDRPERLNVTGYHPDLIRVGLQLPPDLFVWRSDGIPVSLKYRYTVPEANDQSALNISINDNFVTTLPLNGHPYAQSLPLRWWRGLGERGAMPIRQDLELPTGTFSANSQLRFHYFFDRPQAEACKNTFPDVAGAIDGDSSIDLRSFPHYMAMPNLAAFGNAGFPFTRLADLSESAIVLPDNPSEADFGNVLNLLGKLGAVTGYPTLRATLATPAEAKQRDANRDLIVLGSPTTQPLLREWAQYLPVGEGANGRRFRLSDWLLDKLPGFLSFDARRTDLPTTAEVSVNPQPNDVLLMGLQSPLDRDRSVVVLQADDPSNLARLFEAWADPVRLAKFQGSVVLLQDDKVTSLAGNQTYYIGHLPLPTWLRWYFSNHPIWLGVAVVILCLLLALAARVLLRLHSAIRLREGRGK</sequence>
<evidence type="ECO:0000256" key="7">
    <source>
        <dbReference type="ARBA" id="ARBA00022475"/>
    </source>
</evidence>
<dbReference type="PRINTS" id="PR01440">
    <property type="entry name" value="CELLSNTHASEB"/>
</dbReference>
<feature type="compositionally biased region" description="Low complexity" evidence="16">
    <location>
        <begin position="31"/>
        <end position="45"/>
    </location>
</feature>
<evidence type="ECO:0000256" key="8">
    <source>
        <dbReference type="ARBA" id="ARBA00022519"/>
    </source>
</evidence>
<dbReference type="GO" id="GO:0030244">
    <property type="term" value="P:cellulose biosynthetic process"/>
    <property type="evidence" value="ECO:0007669"/>
    <property type="project" value="UniProtKB-KW"/>
</dbReference>
<dbReference type="STRING" id="676599.ARC20_07510"/>
<evidence type="ECO:0000256" key="5">
    <source>
        <dbReference type="ARBA" id="ARBA00011437"/>
    </source>
</evidence>
<evidence type="ECO:0000256" key="2">
    <source>
        <dbReference type="ARBA" id="ARBA00004377"/>
    </source>
</evidence>
<dbReference type="GO" id="GO:0006011">
    <property type="term" value="P:UDP-alpha-D-glucose metabolic process"/>
    <property type="evidence" value="ECO:0007669"/>
    <property type="project" value="InterPro"/>
</dbReference>
<reference evidence="17 18" key="1">
    <citation type="submission" date="2015-10" db="EMBL/GenBank/DDBJ databases">
        <title>Genome sequencing and analysis of members of genus Stenotrophomonas.</title>
        <authorList>
            <person name="Patil P.P."/>
            <person name="Midha S."/>
            <person name="Patil P.B."/>
        </authorList>
    </citation>
    <scope>NUCLEOTIDE SEQUENCE [LARGE SCALE GENOMIC DNA]</scope>
    <source>
        <strain evidence="17 18">JCM 16536</strain>
    </source>
</reference>
<evidence type="ECO:0000256" key="4">
    <source>
        <dbReference type="ARBA" id="ARBA00010714"/>
    </source>
</evidence>
<feature type="chain" id="PRO_5015213394" description="Cyclic di-GMP-binding protein" evidence="15">
    <location>
        <begin position="22"/>
        <end position="778"/>
    </location>
</feature>
<keyword evidence="8 15" id="KW-0997">Cell inner membrane</keyword>
<keyword evidence="12 15" id="KW-1133">Transmembrane helix</keyword>
<evidence type="ECO:0000256" key="9">
    <source>
        <dbReference type="ARBA" id="ARBA00022636"/>
    </source>
</evidence>
<dbReference type="PROSITE" id="PS51257">
    <property type="entry name" value="PROKAR_LIPOPROTEIN"/>
    <property type="match status" value="1"/>
</dbReference>
<dbReference type="NCBIfam" id="NF008323">
    <property type="entry name" value="PRK11114.1-1"/>
    <property type="match status" value="1"/>
</dbReference>
<dbReference type="PANTHER" id="PTHR39083">
    <property type="entry name" value="CYCLIC DI-GMP-BINDING PROTEIN"/>
    <property type="match status" value="1"/>
</dbReference>
<gene>
    <name evidence="17" type="ORF">ARC20_07510</name>
</gene>
<feature type="region of interest" description="Disordered" evidence="16">
    <location>
        <begin position="24"/>
        <end position="61"/>
    </location>
</feature>
<comment type="caution">
    <text evidence="17">The sequence shown here is derived from an EMBL/GenBank/DDBJ whole genome shotgun (WGS) entry which is preliminary data.</text>
</comment>
<evidence type="ECO:0000256" key="13">
    <source>
        <dbReference type="ARBA" id="ARBA00023136"/>
    </source>
</evidence>
<keyword evidence="15" id="KW-0732">Signal</keyword>
<evidence type="ECO:0000256" key="16">
    <source>
        <dbReference type="SAM" id="MobiDB-lite"/>
    </source>
</evidence>
<comment type="similarity">
    <text evidence="4 15">Belongs to the AcsB/BcsB family.</text>
</comment>
<dbReference type="InterPro" id="IPR018513">
    <property type="entry name" value="Cell_synthase_bac"/>
</dbReference>
<dbReference type="Proteomes" id="UP000051802">
    <property type="component" value="Unassembled WGS sequence"/>
</dbReference>
<keyword evidence="13 15" id="KW-0472">Membrane</keyword>
<dbReference type="PANTHER" id="PTHR39083:SF1">
    <property type="entry name" value="CYCLIC DI-GMP-BINDING PROTEIN"/>
    <property type="match status" value="1"/>
</dbReference>
<comment type="pathway">
    <text evidence="3 15">Glycan metabolism; bacterial cellulose biosynthesis.</text>
</comment>
<keyword evidence="11 15" id="KW-0135">Cellulose biosynthesis</keyword>
<keyword evidence="18" id="KW-1185">Reference proteome</keyword>
<feature type="transmembrane region" description="Helical" evidence="15">
    <location>
        <begin position="743"/>
        <end position="764"/>
    </location>
</feature>
<keyword evidence="9 15" id="KW-0973">c-di-GMP</keyword>
<evidence type="ECO:0000256" key="3">
    <source>
        <dbReference type="ARBA" id="ARBA00005186"/>
    </source>
</evidence>
<dbReference type="EMBL" id="LLXU01000062">
    <property type="protein sequence ID" value="KRG45570.1"/>
    <property type="molecule type" value="Genomic_DNA"/>
</dbReference>
<feature type="signal peptide" evidence="15">
    <location>
        <begin position="1"/>
        <end position="21"/>
    </location>
</feature>
<keyword evidence="7 15" id="KW-1003">Cell membrane</keyword>
<dbReference type="RefSeq" id="WP_057645959.1">
    <property type="nucleotide sequence ID" value="NZ_LLXU01000062.1"/>
</dbReference>
<organism evidence="17 18">
    <name type="scientific">Stenotrophomonas panacihumi</name>
    <dbReference type="NCBI Taxonomy" id="676599"/>
    <lineage>
        <taxon>Bacteria</taxon>
        <taxon>Pseudomonadati</taxon>
        <taxon>Pseudomonadota</taxon>
        <taxon>Gammaproteobacteria</taxon>
        <taxon>Lysobacterales</taxon>
        <taxon>Lysobacteraceae</taxon>
        <taxon>Stenotrophomonas</taxon>
    </lineage>
</organism>